<reference evidence="2 3" key="1">
    <citation type="submission" date="2017-04" db="EMBL/GenBank/DDBJ databases">
        <title>The Characteristic of a Fine Plant Growth-Promoting Rhizobacteria Bacillus mycoides Gnyt1 and its Whole Genome Sequencing Analysis.</title>
        <authorList>
            <person name="Li J.H."/>
            <person name="Yao T."/>
        </authorList>
    </citation>
    <scope>NUCLEOTIDE SEQUENCE [LARGE SCALE GENOMIC DNA]</scope>
    <source>
        <strain evidence="2 3">Gnyt1</strain>
        <plasmid evidence="3">Plasmid unnamed2</plasmid>
    </source>
</reference>
<evidence type="ECO:0000256" key="1">
    <source>
        <dbReference type="SAM" id="Phobius"/>
    </source>
</evidence>
<accession>A0A1W6AIC9</accession>
<dbReference type="RefSeq" id="WP_085313354.1">
    <property type="nucleotide sequence ID" value="NZ_CP020745.1"/>
</dbReference>
<feature type="transmembrane region" description="Helical" evidence="1">
    <location>
        <begin position="16"/>
        <end position="34"/>
    </location>
</feature>
<dbReference type="AlphaFoldDB" id="A0A1W6AIC9"/>
<keyword evidence="1" id="KW-0472">Membrane</keyword>
<geneLocation type="plasmid" evidence="2 3">
    <name>unnamed2</name>
</geneLocation>
<keyword evidence="1" id="KW-0812">Transmembrane</keyword>
<keyword evidence="2" id="KW-0614">Plasmid</keyword>
<proteinExistence type="predicted"/>
<organism evidence="2 3">
    <name type="scientific">Bacillus mycoides</name>
    <dbReference type="NCBI Taxonomy" id="1405"/>
    <lineage>
        <taxon>Bacteria</taxon>
        <taxon>Bacillati</taxon>
        <taxon>Bacillota</taxon>
        <taxon>Bacilli</taxon>
        <taxon>Bacillales</taxon>
        <taxon>Bacillaceae</taxon>
        <taxon>Bacillus</taxon>
        <taxon>Bacillus cereus group</taxon>
    </lineage>
</organism>
<evidence type="ECO:0000313" key="3">
    <source>
        <dbReference type="Proteomes" id="UP000192932"/>
    </source>
</evidence>
<gene>
    <name evidence="2" type="ORF">B7492_31775</name>
</gene>
<dbReference type="EMBL" id="CP020745">
    <property type="protein sequence ID" value="ARJ25626.1"/>
    <property type="molecule type" value="Genomic_DNA"/>
</dbReference>
<protein>
    <submittedName>
        <fullName evidence="2">Uncharacterized protein</fullName>
    </submittedName>
</protein>
<dbReference type="Proteomes" id="UP000192932">
    <property type="component" value="Plasmid unnamed2"/>
</dbReference>
<evidence type="ECO:0000313" key="2">
    <source>
        <dbReference type="EMBL" id="ARJ25626.1"/>
    </source>
</evidence>
<sequence length="77" mass="8469">MPIIGLNPDYMQVNPVLASIVISILLLITIVRLVQLKKWGMCTLSFGVWLFLLIVIFFGKELANIGPMIGGPINPGF</sequence>
<name>A0A1W6AIC9_BACMY</name>
<keyword evidence="1" id="KW-1133">Transmembrane helix</keyword>
<feature type="transmembrane region" description="Helical" evidence="1">
    <location>
        <begin position="41"/>
        <end position="59"/>
    </location>
</feature>